<dbReference type="AlphaFoldDB" id="A0A7R9BR45"/>
<feature type="non-terminal residue" evidence="2">
    <location>
        <position position="785"/>
    </location>
</feature>
<evidence type="ECO:0000313" key="2">
    <source>
        <dbReference type="EMBL" id="CAD7279994.1"/>
    </source>
</evidence>
<dbReference type="PANTHER" id="PTHR16275:SF8">
    <property type="entry name" value="COILED-COIL DOMAIN-CONTAINING PROTEIN 40"/>
    <property type="match status" value="1"/>
</dbReference>
<dbReference type="GO" id="GO:0035082">
    <property type="term" value="P:axoneme assembly"/>
    <property type="evidence" value="ECO:0007669"/>
    <property type="project" value="InterPro"/>
</dbReference>
<feature type="coiled-coil region" evidence="1">
    <location>
        <begin position="569"/>
        <end position="596"/>
    </location>
</feature>
<dbReference type="Proteomes" id="UP000678499">
    <property type="component" value="Unassembled WGS sequence"/>
</dbReference>
<organism evidence="2">
    <name type="scientific">Notodromas monacha</name>
    <dbReference type="NCBI Taxonomy" id="399045"/>
    <lineage>
        <taxon>Eukaryota</taxon>
        <taxon>Metazoa</taxon>
        <taxon>Ecdysozoa</taxon>
        <taxon>Arthropoda</taxon>
        <taxon>Crustacea</taxon>
        <taxon>Oligostraca</taxon>
        <taxon>Ostracoda</taxon>
        <taxon>Podocopa</taxon>
        <taxon>Podocopida</taxon>
        <taxon>Cypridocopina</taxon>
        <taxon>Cypridoidea</taxon>
        <taxon>Cyprididae</taxon>
        <taxon>Notodromas</taxon>
    </lineage>
</organism>
<sequence length="785" mass="89423">MEVEEQNGGMILSPDHPFLAKYQATLSEFLRANLAKVDLDIKNLQVATKAKETEYFNDLGVKLYDAKKTFDQRRDRLNDVSVKLATAIETRKLKQDAVSQFRSEVARASQIVSENRKLSNELDDEAARLAGDARVLAALRKDVDLQMDILKNAVQKTEKDLDSNEEMKQRQDLFVDRLEQEVLKRERRKEYLFQKLNESKDDMSSLETELKRLNAVVEENKKGVDAAETGWRNAVSKAATRQDNYARLNENLNKLRSEATVTQNAILATRRLAMKEMEEHERLTDVKRDLDTQNARVSAVMSQHLREIDELNSESGEKLNFAGEITSCLESETARNSALVVQRDAVFAELQKVKAKREEVEAEIVANLRVSEAGKNAVKHFNRLKAELRDVSRNLEAQVADLENTIAAGDLAIASANVEISNLKSSLNLQTEDVRKRSDCLKRVVRELKSQDDLLVKKHSKVDQLSKKLAALTGAVEMTKELEEGELLQRSINALKEEVNEARNTEKLIQRTWLKLQHESLELNRRRTSTEKEISDLEDKSALMSEKYSHLAIELETERRDVLFIRKTIRDLRNAVTQLTNELSKVEESRLSFERETELKELELSGKMKEIDAEIVTKRSEIQDGLQALGELTAQIVEAEAITSAWDRKYHMCKDFKDVAAEEDSENGEMALRRAELNRLIHEAEMIRQRREQLTQKLENCVHRRQHLCDEASARSVHPPKSLSAIARRRIKELDTAAAETQKKAKAVGVQIRKLILKRDSLEAEATVVKKEADSSKSAVLALKT</sequence>
<keyword evidence="1" id="KW-0175">Coiled coil</keyword>
<protein>
    <submittedName>
        <fullName evidence="2">Uncharacterized protein</fullName>
    </submittedName>
</protein>
<name>A0A7R9BR45_9CRUS</name>
<evidence type="ECO:0000313" key="3">
    <source>
        <dbReference type="Proteomes" id="UP000678499"/>
    </source>
</evidence>
<dbReference type="GO" id="GO:0005737">
    <property type="term" value="C:cytoplasm"/>
    <property type="evidence" value="ECO:0007669"/>
    <property type="project" value="TreeGrafter"/>
</dbReference>
<dbReference type="InterPro" id="IPR037386">
    <property type="entry name" value="CCDC40"/>
</dbReference>
<proteinExistence type="predicted"/>
<feature type="coiled-coil region" evidence="1">
    <location>
        <begin position="140"/>
        <end position="167"/>
    </location>
</feature>
<gene>
    <name evidence="2" type="ORF">NMOB1V02_LOCUS7658</name>
</gene>
<feature type="coiled-coil region" evidence="1">
    <location>
        <begin position="677"/>
        <end position="704"/>
    </location>
</feature>
<accession>A0A7R9BR45</accession>
<dbReference type="OrthoDB" id="188741at2759"/>
<feature type="coiled-coil region" evidence="1">
    <location>
        <begin position="478"/>
        <end position="540"/>
    </location>
</feature>
<keyword evidence="3" id="KW-1185">Reference proteome</keyword>
<dbReference type="EMBL" id="CAJPEX010001883">
    <property type="protein sequence ID" value="CAG0920146.1"/>
    <property type="molecule type" value="Genomic_DNA"/>
</dbReference>
<feature type="coiled-coil region" evidence="1">
    <location>
        <begin position="343"/>
        <end position="405"/>
    </location>
</feature>
<evidence type="ECO:0000256" key="1">
    <source>
        <dbReference type="SAM" id="Coils"/>
    </source>
</evidence>
<dbReference type="EMBL" id="OA883920">
    <property type="protein sequence ID" value="CAD7279994.1"/>
    <property type="molecule type" value="Genomic_DNA"/>
</dbReference>
<reference evidence="2" key="1">
    <citation type="submission" date="2020-11" db="EMBL/GenBank/DDBJ databases">
        <authorList>
            <person name="Tran Van P."/>
        </authorList>
    </citation>
    <scope>NUCLEOTIDE SEQUENCE</scope>
</reference>
<feature type="coiled-coil region" evidence="1">
    <location>
        <begin position="196"/>
        <end position="265"/>
    </location>
</feature>
<dbReference type="PANTHER" id="PTHR16275">
    <property type="entry name" value="COILED-COIL DOMAIN-CONTAINING PROTEIN 40"/>
    <property type="match status" value="1"/>
</dbReference>